<dbReference type="InterPro" id="IPR027417">
    <property type="entry name" value="P-loop_NTPase"/>
</dbReference>
<dbReference type="WBParaSite" id="Pan_g15483.t1">
    <property type="protein sequence ID" value="Pan_g15483.t1"/>
    <property type="gene ID" value="Pan_g15483"/>
</dbReference>
<feature type="coiled-coil region" evidence="1">
    <location>
        <begin position="477"/>
        <end position="504"/>
    </location>
</feature>
<organism evidence="3 4">
    <name type="scientific">Panagrellus redivivus</name>
    <name type="common">Microworm</name>
    <dbReference type="NCBI Taxonomy" id="6233"/>
    <lineage>
        <taxon>Eukaryota</taxon>
        <taxon>Metazoa</taxon>
        <taxon>Ecdysozoa</taxon>
        <taxon>Nematoda</taxon>
        <taxon>Chromadorea</taxon>
        <taxon>Rhabditida</taxon>
        <taxon>Tylenchina</taxon>
        <taxon>Panagrolaimomorpha</taxon>
        <taxon>Panagrolaimoidea</taxon>
        <taxon>Panagrolaimidae</taxon>
        <taxon>Panagrellus</taxon>
    </lineage>
</organism>
<protein>
    <submittedName>
        <fullName evidence="4">G domain-containing protein</fullName>
    </submittedName>
</protein>
<dbReference type="Pfam" id="PF26633">
    <property type="entry name" value="DUF8206"/>
    <property type="match status" value="1"/>
</dbReference>
<reference evidence="3" key="1">
    <citation type="journal article" date="2013" name="Genetics">
        <title>The draft genome and transcriptome of Panagrellus redivivus are shaped by the harsh demands of a free-living lifestyle.</title>
        <authorList>
            <person name="Srinivasan J."/>
            <person name="Dillman A.R."/>
            <person name="Macchietto M.G."/>
            <person name="Heikkinen L."/>
            <person name="Lakso M."/>
            <person name="Fracchia K.M."/>
            <person name="Antoshechkin I."/>
            <person name="Mortazavi A."/>
            <person name="Wong G."/>
            <person name="Sternberg P.W."/>
        </authorList>
    </citation>
    <scope>NUCLEOTIDE SEQUENCE [LARGE SCALE GENOMIC DNA]</scope>
    <source>
        <strain evidence="3">MT8872</strain>
    </source>
</reference>
<dbReference type="AlphaFoldDB" id="A0A7E4V1L9"/>
<dbReference type="Proteomes" id="UP000492821">
    <property type="component" value="Unassembled WGS sequence"/>
</dbReference>
<evidence type="ECO:0000259" key="2">
    <source>
        <dbReference type="Pfam" id="PF26633"/>
    </source>
</evidence>
<proteinExistence type="predicted"/>
<sequence length="560" mass="63539">MATKSTTKRSRDVLFLGRSGGGKSTTINTLANICAYYDYKKALEENDPIVLIPFQFDHNYDDKTKDVIRMGGVHMADAGNEQTENPELSCTQSPRIYSFVKDDKAFNFIDMPGFGDTSGAGQDEHHRLQRQEFLRSLTELHAIVVVMNSQENRITPQFKAALNDVLALVPKAAISNLFFIGTHAIHTNFTGGSLVVNLQDYLNDINKDYEKKYNQKLKLSAKENLYFVDYDGFRHLVAKHRSPRYHAMTADRGDATKSMCWNRTREALWTLMGRVIELKGVPTSIIGDIDLARNTIEIVIDVMMEILVEIEDLKTPEKLKELRTQLEQNGHLSPPCTFCRSCKTPSKSGGIFTATPKICHRNCRCYTGVPPKAPGHAGLKDCTIFANGKCKVCKCPISCHFHDNDTSASHDQDAKAQEILSNYNKKINFESKQIVNVVTMAAAFLKEHTIVAFSNSHQTRLKEEIIKYDNNGDLDLADERREVLEKYQQRIAEVENILERTPNKGTNAEEFKKSLEKLFQLPVTGGLIKDLYNDRTRQQFNFEEPCVYKAKNFPNWDVPF</sequence>
<dbReference type="PANTHER" id="PTHR32046:SF11">
    <property type="entry name" value="IMMUNE-ASSOCIATED NUCLEOTIDE-BINDING PROTEIN 10-LIKE"/>
    <property type="match status" value="1"/>
</dbReference>
<dbReference type="InterPro" id="IPR058519">
    <property type="entry name" value="DUF8206"/>
</dbReference>
<dbReference type="Gene3D" id="3.40.50.300">
    <property type="entry name" value="P-loop containing nucleotide triphosphate hydrolases"/>
    <property type="match status" value="1"/>
</dbReference>
<keyword evidence="3" id="KW-1185">Reference proteome</keyword>
<feature type="domain" description="DUF8206" evidence="2">
    <location>
        <begin position="334"/>
        <end position="402"/>
    </location>
</feature>
<evidence type="ECO:0000313" key="4">
    <source>
        <dbReference type="WBParaSite" id="Pan_g15483.t1"/>
    </source>
</evidence>
<accession>A0A7E4V1L9</accession>
<dbReference type="PANTHER" id="PTHR32046">
    <property type="entry name" value="G DOMAIN-CONTAINING PROTEIN"/>
    <property type="match status" value="1"/>
</dbReference>
<keyword evidence="1" id="KW-0175">Coiled coil</keyword>
<dbReference type="SUPFAM" id="SSF52540">
    <property type="entry name" value="P-loop containing nucleoside triphosphate hydrolases"/>
    <property type="match status" value="1"/>
</dbReference>
<name>A0A7E4V1L9_PANRE</name>
<evidence type="ECO:0000256" key="1">
    <source>
        <dbReference type="SAM" id="Coils"/>
    </source>
</evidence>
<reference evidence="4" key="2">
    <citation type="submission" date="2020-10" db="UniProtKB">
        <authorList>
            <consortium name="WormBaseParasite"/>
        </authorList>
    </citation>
    <scope>IDENTIFICATION</scope>
</reference>
<evidence type="ECO:0000313" key="3">
    <source>
        <dbReference type="Proteomes" id="UP000492821"/>
    </source>
</evidence>